<evidence type="ECO:0000256" key="4">
    <source>
        <dbReference type="ARBA" id="ARBA00022448"/>
    </source>
</evidence>
<evidence type="ECO:0000313" key="11">
    <source>
        <dbReference type="EMBL" id="ALO15645.1"/>
    </source>
</evidence>
<comment type="subcellular location">
    <subcellularLocation>
        <location evidence="2">Endomembrane system</location>
        <topology evidence="2">Peripheral membrane protein</topology>
    </subcellularLocation>
</comment>
<keyword evidence="6" id="KW-0472">Membrane</keyword>
<evidence type="ECO:0000256" key="5">
    <source>
        <dbReference type="ARBA" id="ARBA00023065"/>
    </source>
</evidence>
<evidence type="ECO:0000313" key="12">
    <source>
        <dbReference type="Proteomes" id="UP000064893"/>
    </source>
</evidence>
<dbReference type="GO" id="GO:0012505">
    <property type="term" value="C:endomembrane system"/>
    <property type="evidence" value="ECO:0007669"/>
    <property type="project" value="UniProtKB-SubCell"/>
</dbReference>
<dbReference type="PANTHER" id="PTHR13822:SF10">
    <property type="entry name" value="ATP SYNTHASE EPSILON CHAIN, CHLOROPLASTIC"/>
    <property type="match status" value="1"/>
</dbReference>
<evidence type="ECO:0000256" key="7">
    <source>
        <dbReference type="ARBA" id="ARBA00023196"/>
    </source>
</evidence>
<evidence type="ECO:0000256" key="9">
    <source>
        <dbReference type="RuleBase" id="RU003656"/>
    </source>
</evidence>
<organism evidence="11 12">
    <name type="scientific">Salinivirga cyanobacteriivorans</name>
    <dbReference type="NCBI Taxonomy" id="1307839"/>
    <lineage>
        <taxon>Bacteria</taxon>
        <taxon>Pseudomonadati</taxon>
        <taxon>Bacteroidota</taxon>
        <taxon>Bacteroidia</taxon>
        <taxon>Bacteroidales</taxon>
        <taxon>Salinivirgaceae</taxon>
        <taxon>Salinivirga</taxon>
    </lineage>
</organism>
<dbReference type="STRING" id="1307839.L21SP5_02006"/>
<dbReference type="RefSeq" id="WP_057953084.1">
    <property type="nucleotide sequence ID" value="NZ_CP013118.1"/>
</dbReference>
<proteinExistence type="inferred from homology"/>
<dbReference type="Pfam" id="PF02823">
    <property type="entry name" value="ATP-synt_DE_N"/>
    <property type="match status" value="1"/>
</dbReference>
<gene>
    <name evidence="11" type="primary">atpC</name>
    <name evidence="11" type="ORF">L21SP5_02006</name>
</gene>
<accession>A0A0S2I051</accession>
<sequence>MQLKIITPEESLFEGEIDLIQVPGKKGTFEVLHNHAPIISTLTKGKVKVRPTSGEEKFFDIPGGVIQVKNNDIIVLTEMSI</sequence>
<dbReference type="PANTHER" id="PTHR13822">
    <property type="entry name" value="ATP SYNTHASE DELTA/EPSILON CHAIN"/>
    <property type="match status" value="1"/>
</dbReference>
<evidence type="ECO:0000256" key="1">
    <source>
        <dbReference type="ARBA" id="ARBA00003543"/>
    </source>
</evidence>
<dbReference type="GO" id="GO:0046933">
    <property type="term" value="F:proton-transporting ATP synthase activity, rotational mechanism"/>
    <property type="evidence" value="ECO:0007669"/>
    <property type="project" value="InterPro"/>
</dbReference>
<evidence type="ECO:0000256" key="3">
    <source>
        <dbReference type="ARBA" id="ARBA00005712"/>
    </source>
</evidence>
<comment type="function">
    <text evidence="1">Produces ATP from ADP in the presence of a proton gradient across the membrane.</text>
</comment>
<dbReference type="AlphaFoldDB" id="A0A0S2I051"/>
<dbReference type="OrthoDB" id="5294255at2"/>
<protein>
    <submittedName>
        <fullName evidence="11">F-ATPase epsilon subunit</fullName>
    </submittedName>
</protein>
<dbReference type="EMBL" id="CP013118">
    <property type="protein sequence ID" value="ALO15645.1"/>
    <property type="molecule type" value="Genomic_DNA"/>
</dbReference>
<dbReference type="CDD" id="cd12152">
    <property type="entry name" value="F1-ATPase_delta"/>
    <property type="match status" value="1"/>
</dbReference>
<evidence type="ECO:0000256" key="2">
    <source>
        <dbReference type="ARBA" id="ARBA00004184"/>
    </source>
</evidence>
<evidence type="ECO:0000256" key="8">
    <source>
        <dbReference type="ARBA" id="ARBA00023310"/>
    </source>
</evidence>
<feature type="domain" description="ATP synthase F1 complex delta/epsilon subunit N-terminal" evidence="10">
    <location>
        <begin position="1"/>
        <end position="78"/>
    </location>
</feature>
<keyword evidence="4 9" id="KW-0813">Transport</keyword>
<dbReference type="Proteomes" id="UP000064893">
    <property type="component" value="Chromosome"/>
</dbReference>
<dbReference type="InterPro" id="IPR001469">
    <property type="entry name" value="ATP_synth_F1_dsu/esu"/>
</dbReference>
<evidence type="ECO:0000256" key="6">
    <source>
        <dbReference type="ARBA" id="ARBA00023136"/>
    </source>
</evidence>
<evidence type="ECO:0000259" key="10">
    <source>
        <dbReference type="Pfam" id="PF02823"/>
    </source>
</evidence>
<comment type="subunit">
    <text evidence="9">F-type ATPases have 2 components, CF(1) - the catalytic core - and CF(0) - the membrane proton channel. CF(1) has five subunits: alpha(3), beta(3), gamma(1), delta(1), epsilon(1). CF(0) has three main subunits: a, b and c.</text>
</comment>
<keyword evidence="12" id="KW-1185">Reference proteome</keyword>
<dbReference type="SUPFAM" id="SSF51344">
    <property type="entry name" value="Epsilon subunit of F1F0-ATP synthase N-terminal domain"/>
    <property type="match status" value="1"/>
</dbReference>
<keyword evidence="7 9" id="KW-0139">CF(1)</keyword>
<dbReference type="InterPro" id="IPR036771">
    <property type="entry name" value="ATPsynth_dsu/esu_N"/>
</dbReference>
<name>A0A0S2I051_9BACT</name>
<reference evidence="11 12" key="1">
    <citation type="submission" date="2015-11" db="EMBL/GenBank/DDBJ databases">
        <title>Description and complete genome sequence of a novel strain predominating in hypersaline microbial mats and representing a new family of the Bacteriodetes phylum.</title>
        <authorList>
            <person name="Spring S."/>
            <person name="Bunk B."/>
            <person name="Sproer C."/>
            <person name="Klenk H.-P."/>
        </authorList>
    </citation>
    <scope>NUCLEOTIDE SEQUENCE [LARGE SCALE GENOMIC DNA]</scope>
    <source>
        <strain evidence="11 12">L21-Spi-D4</strain>
    </source>
</reference>
<dbReference type="KEGG" id="blq:L21SP5_02006"/>
<dbReference type="GO" id="GO:0045259">
    <property type="term" value="C:proton-transporting ATP synthase complex"/>
    <property type="evidence" value="ECO:0007669"/>
    <property type="project" value="UniProtKB-KW"/>
</dbReference>
<comment type="similarity">
    <text evidence="3 9">Belongs to the ATPase epsilon chain family.</text>
</comment>
<dbReference type="NCBIfam" id="TIGR01216">
    <property type="entry name" value="ATP_synt_epsi"/>
    <property type="match status" value="1"/>
</dbReference>
<dbReference type="Gene3D" id="2.60.15.10">
    <property type="entry name" value="F0F1 ATP synthase delta/epsilon subunit, N-terminal"/>
    <property type="match status" value="1"/>
</dbReference>
<keyword evidence="5 9" id="KW-0406">Ion transport</keyword>
<dbReference type="InterPro" id="IPR020546">
    <property type="entry name" value="ATP_synth_F1_dsu/esu_N"/>
</dbReference>
<keyword evidence="8 9" id="KW-0066">ATP synthesis</keyword>